<feature type="compositionally biased region" description="Acidic residues" evidence="1">
    <location>
        <begin position="920"/>
        <end position="931"/>
    </location>
</feature>
<dbReference type="GO" id="GO:0010468">
    <property type="term" value="P:regulation of gene expression"/>
    <property type="evidence" value="ECO:0007669"/>
    <property type="project" value="InterPro"/>
</dbReference>
<dbReference type="AlphaFoldDB" id="A0AAX6H1M4"/>
<dbReference type="PANTHER" id="PTHR14379:SF6">
    <property type="entry name" value="EMB|CAB71880.1"/>
    <property type="match status" value="1"/>
</dbReference>
<dbReference type="Proteomes" id="UP001140949">
    <property type="component" value="Unassembled WGS sequence"/>
</dbReference>
<feature type="region of interest" description="Disordered" evidence="1">
    <location>
        <begin position="920"/>
        <end position="947"/>
    </location>
</feature>
<dbReference type="InterPro" id="IPR025605">
    <property type="entry name" value="OST-HTH/LOTUS_dom"/>
</dbReference>
<dbReference type="CDD" id="cd10910">
    <property type="entry name" value="PIN_limkain_b1_N_like"/>
    <property type="match status" value="1"/>
</dbReference>
<keyword evidence="4" id="KW-1185">Reference proteome</keyword>
<gene>
    <name evidence="3" type="ORF">M6B38_334980</name>
</gene>
<feature type="compositionally biased region" description="Basic and acidic residues" evidence="1">
    <location>
        <begin position="937"/>
        <end position="946"/>
    </location>
</feature>
<dbReference type="PANTHER" id="PTHR14379">
    <property type="entry name" value="LIMKAIN B LKAP"/>
    <property type="match status" value="1"/>
</dbReference>
<protein>
    <recommendedName>
        <fullName evidence="2">HTH OST-type domain-containing protein</fullName>
    </recommendedName>
</protein>
<feature type="region of interest" description="Disordered" evidence="1">
    <location>
        <begin position="960"/>
        <end position="1018"/>
    </location>
</feature>
<proteinExistence type="predicted"/>
<feature type="region of interest" description="Disordered" evidence="1">
    <location>
        <begin position="877"/>
        <end position="906"/>
    </location>
</feature>
<feature type="domain" description="HTH OST-type" evidence="2">
    <location>
        <begin position="261"/>
        <end position="335"/>
    </location>
</feature>
<dbReference type="Pfam" id="PF01936">
    <property type="entry name" value="NYN"/>
    <property type="match status" value="1"/>
</dbReference>
<organism evidence="3 4">
    <name type="scientific">Iris pallida</name>
    <name type="common">Sweet iris</name>
    <dbReference type="NCBI Taxonomy" id="29817"/>
    <lineage>
        <taxon>Eukaryota</taxon>
        <taxon>Viridiplantae</taxon>
        <taxon>Streptophyta</taxon>
        <taxon>Embryophyta</taxon>
        <taxon>Tracheophyta</taxon>
        <taxon>Spermatophyta</taxon>
        <taxon>Magnoliopsida</taxon>
        <taxon>Liliopsida</taxon>
        <taxon>Asparagales</taxon>
        <taxon>Iridaceae</taxon>
        <taxon>Iridoideae</taxon>
        <taxon>Irideae</taxon>
        <taxon>Iris</taxon>
    </lineage>
</organism>
<dbReference type="GO" id="GO:0005777">
    <property type="term" value="C:peroxisome"/>
    <property type="evidence" value="ECO:0007669"/>
    <property type="project" value="InterPro"/>
</dbReference>
<comment type="caution">
    <text evidence="3">The sequence shown here is derived from an EMBL/GenBank/DDBJ whole genome shotgun (WGS) entry which is preliminary data.</text>
</comment>
<dbReference type="CDD" id="cd08824">
    <property type="entry name" value="LOTUS"/>
    <property type="match status" value="2"/>
</dbReference>
<feature type="region of interest" description="Disordered" evidence="1">
    <location>
        <begin position="473"/>
        <end position="526"/>
    </location>
</feature>
<reference evidence="3" key="1">
    <citation type="journal article" date="2023" name="GigaByte">
        <title>Genome assembly of the bearded iris, Iris pallida Lam.</title>
        <authorList>
            <person name="Bruccoleri R.E."/>
            <person name="Oakeley E.J."/>
            <person name="Faust A.M.E."/>
            <person name="Altorfer M."/>
            <person name="Dessus-Babus S."/>
            <person name="Burckhardt D."/>
            <person name="Oertli M."/>
            <person name="Naumann U."/>
            <person name="Petersen F."/>
            <person name="Wong J."/>
        </authorList>
    </citation>
    <scope>NUCLEOTIDE SEQUENCE</scope>
    <source>
        <strain evidence="3">GSM-AAB239-AS_SAM_17_03QT</strain>
    </source>
</reference>
<dbReference type="InterPro" id="IPR024768">
    <property type="entry name" value="Marf1"/>
</dbReference>
<accession>A0AAX6H1M4</accession>
<feature type="compositionally biased region" description="Basic and acidic residues" evidence="1">
    <location>
        <begin position="505"/>
        <end position="523"/>
    </location>
</feature>
<dbReference type="GO" id="GO:0004540">
    <property type="term" value="F:RNA nuclease activity"/>
    <property type="evidence" value="ECO:0007669"/>
    <property type="project" value="InterPro"/>
</dbReference>
<dbReference type="Gene3D" id="3.30.420.610">
    <property type="entry name" value="LOTUS domain-like"/>
    <property type="match status" value="2"/>
</dbReference>
<evidence type="ECO:0000313" key="3">
    <source>
        <dbReference type="EMBL" id="KAJ6834375.1"/>
    </source>
</evidence>
<dbReference type="EMBL" id="JANAVB010014400">
    <property type="protein sequence ID" value="KAJ6834375.1"/>
    <property type="molecule type" value="Genomic_DNA"/>
</dbReference>
<dbReference type="Pfam" id="PF12872">
    <property type="entry name" value="OST-HTH"/>
    <property type="match status" value="2"/>
</dbReference>
<evidence type="ECO:0000259" key="2">
    <source>
        <dbReference type="PROSITE" id="PS51644"/>
    </source>
</evidence>
<feature type="compositionally biased region" description="Basic and acidic residues" evidence="1">
    <location>
        <begin position="475"/>
        <end position="493"/>
    </location>
</feature>
<feature type="domain" description="HTH OST-type" evidence="2">
    <location>
        <begin position="789"/>
        <end position="861"/>
    </location>
</feature>
<sequence length="1039" mass="115412">MRILTLISRNLTLTSPPSPVRLSFLLFHSSPCEESSLRRRPKPLPRRNYEEENRAVKVTVWWDFENCSVPVGINVERVAGRITAALRSTGIKGPVTITAFGDVAQMSRATQEALTSTGVCLNHVPHRGKNSSDRSFMADLVYWVTQNPPPAHFFLISGDKDFANILHRLRMSNYNILLSSNDCATPVLCSAATVMWPWVGLVKGENVNAKHFNHPPDGLYGSWYGHYKGVLDDPFVSGEQYSVPKAEESVESVSETKIHPVPKSIVNAIRNVLHSYPEGMYISELRAELKRKGVPMDREFYGYKKFSSLLSSLPTIVKFIPNPAGQGQPLVTDKRASELSYKCDKELETSNLDKVPTSISDGKSLSRDTKPSQITPMAAIIDTTPSHEVTHVDTSADLPKSQVHNAVVDEALLGRKGTTSEPPIPVQGHDAEVKGGLFQRIWSSLTGARGDYPLVKSDSVSLVDSTVTEDAVDSDNLKRLKSEEKDTELRRSSVDPASSSTSDLSAKKSDPEEKKSEQCDKHSGMTKTGTGFFSQLKNWWQFWKYGAKDQEDRYEDVSQEADANGKCVKNFPQNHCNPENHELFSHSHFWDALESFLLTSKGSELISTSTTRDQLLQGLQKEGPCIVKDLTEGHFLRLVDLLISEKRWLEENASESFPFKLALPNKRTCAISKAHGSNGLSSLFRASTSHSNLQRLPEQGKQDQYPCSVSREANPPQNLMELKAWFQRTCNGKRNIQPEEFQKLFESKFNKKLICSSYGYPSVQTLLFACSAGNNIDQGKKKPPRREEVLSDCHKLLKDLLREHPQGINMSNFRPAFFQRYGYVLDCPMLGYPKLASLLQIMPGVKVESSFIMPVEMFDSEAFTNKTVDIGGKVMSLDSDGSGSGEEWEELGPVSDTVPSNNNKGRKVVEQVTFNKVSLSDEELTDSEDDIPYSSDKSSDPLRRGGENSSLLQLLDSWYNGKEGGDGKEQDEAADGLIDCSTGNTQISSDPAPVDSSKSKIRPHKSYNFVADPGQDENDKLVDSILGTLKKPGDSRLQS</sequence>
<name>A0AAX6H1M4_IRIPA</name>
<dbReference type="InterPro" id="IPR041966">
    <property type="entry name" value="LOTUS-like"/>
</dbReference>
<evidence type="ECO:0000256" key="1">
    <source>
        <dbReference type="SAM" id="MobiDB-lite"/>
    </source>
</evidence>
<feature type="compositionally biased region" description="Low complexity" evidence="1">
    <location>
        <begin position="494"/>
        <end position="504"/>
    </location>
</feature>
<reference evidence="3" key="2">
    <citation type="submission" date="2023-04" db="EMBL/GenBank/DDBJ databases">
        <authorList>
            <person name="Bruccoleri R.E."/>
            <person name="Oakeley E.J."/>
            <person name="Faust A.-M."/>
            <person name="Dessus-Babus S."/>
            <person name="Altorfer M."/>
            <person name="Burckhardt D."/>
            <person name="Oertli M."/>
            <person name="Naumann U."/>
            <person name="Petersen F."/>
            <person name="Wong J."/>
        </authorList>
    </citation>
    <scope>NUCLEOTIDE SEQUENCE</scope>
    <source>
        <strain evidence="3">GSM-AAB239-AS_SAM_17_03QT</strain>
        <tissue evidence="3">Leaf</tissue>
    </source>
</reference>
<dbReference type="PROSITE" id="PS51644">
    <property type="entry name" value="HTH_OST"/>
    <property type="match status" value="2"/>
</dbReference>
<dbReference type="InterPro" id="IPR021139">
    <property type="entry name" value="NYN"/>
</dbReference>
<evidence type="ECO:0000313" key="4">
    <source>
        <dbReference type="Proteomes" id="UP001140949"/>
    </source>
</evidence>